<comment type="caution">
    <text evidence="1">The sequence shown here is derived from an EMBL/GenBank/DDBJ whole genome shotgun (WGS) entry which is preliminary data.</text>
</comment>
<dbReference type="EMBL" id="NWVW01000004">
    <property type="protein sequence ID" value="PHO10335.1"/>
    <property type="molecule type" value="Genomic_DNA"/>
</dbReference>
<name>A0ABX4LQU9_9BACT</name>
<reference evidence="1 2" key="1">
    <citation type="submission" date="2017-09" db="EMBL/GenBank/DDBJ databases">
        <authorList>
            <person name="Perez-Cataluna A."/>
            <person name="Figueras M.J."/>
            <person name="Salas-Masso N."/>
        </authorList>
    </citation>
    <scope>NUCLEOTIDE SEQUENCE [LARGE SCALE GENOMIC DNA]</scope>
    <source>
        <strain evidence="1 2">F138-33</strain>
    </source>
</reference>
<evidence type="ECO:0000313" key="2">
    <source>
        <dbReference type="Proteomes" id="UP000221384"/>
    </source>
</evidence>
<keyword evidence="2" id="KW-1185">Reference proteome</keyword>
<proteinExistence type="predicted"/>
<sequence length="73" mass="8271">MMGNTVEVEVKGKKVQMREPKVRDFRVVGNHQSQGELEVHLIANLTGLTVKELDDLTMKEYTPLQKALEGFQS</sequence>
<evidence type="ECO:0000313" key="1">
    <source>
        <dbReference type="EMBL" id="PHO10335.1"/>
    </source>
</evidence>
<evidence type="ECO:0008006" key="3">
    <source>
        <dbReference type="Google" id="ProtNLM"/>
    </source>
</evidence>
<dbReference type="Pfam" id="PF10109">
    <property type="entry name" value="Phage_TAC_7"/>
    <property type="match status" value="1"/>
</dbReference>
<accession>A0ABX4LQU9</accession>
<dbReference type="InterPro" id="IPR019289">
    <property type="entry name" value="Phage_tail_E/E"/>
</dbReference>
<dbReference type="Proteomes" id="UP000221384">
    <property type="component" value="Unassembled WGS sequence"/>
</dbReference>
<organism evidence="1 2">
    <name type="scientific">Malaciobacter canalis</name>
    <dbReference type="NCBI Taxonomy" id="1912871"/>
    <lineage>
        <taxon>Bacteria</taxon>
        <taxon>Pseudomonadati</taxon>
        <taxon>Campylobacterota</taxon>
        <taxon>Epsilonproteobacteria</taxon>
        <taxon>Campylobacterales</taxon>
        <taxon>Arcobacteraceae</taxon>
        <taxon>Malaciobacter</taxon>
    </lineage>
</organism>
<gene>
    <name evidence="1" type="ORF">CPG37_04615</name>
</gene>
<protein>
    <recommendedName>
        <fullName evidence="3">Phage tail assembly protein</fullName>
    </recommendedName>
</protein>